<feature type="transmembrane region" description="Helical" evidence="8">
    <location>
        <begin position="12"/>
        <end position="31"/>
    </location>
</feature>
<feature type="transmembrane region" description="Helical" evidence="8">
    <location>
        <begin position="336"/>
        <end position="357"/>
    </location>
</feature>
<keyword evidence="10" id="KW-1185">Reference proteome</keyword>
<feature type="transmembrane region" description="Helical" evidence="8">
    <location>
        <begin position="110"/>
        <end position="137"/>
    </location>
</feature>
<keyword evidence="4" id="KW-0309">Germination</keyword>
<evidence type="ECO:0000256" key="2">
    <source>
        <dbReference type="ARBA" id="ARBA00007998"/>
    </source>
</evidence>
<evidence type="ECO:0000256" key="8">
    <source>
        <dbReference type="SAM" id="Phobius"/>
    </source>
</evidence>
<comment type="similarity">
    <text evidence="2">Belongs to the amino acid-polyamine-organocation (APC) superfamily. Spore germination protein (SGP) (TC 2.A.3.9) family.</text>
</comment>
<evidence type="ECO:0000256" key="1">
    <source>
        <dbReference type="ARBA" id="ARBA00004141"/>
    </source>
</evidence>
<dbReference type="GO" id="GO:0016020">
    <property type="term" value="C:membrane"/>
    <property type="evidence" value="ECO:0007669"/>
    <property type="project" value="UniProtKB-SubCell"/>
</dbReference>
<proteinExistence type="inferred from homology"/>
<feature type="transmembrane region" description="Helical" evidence="8">
    <location>
        <begin position="149"/>
        <end position="166"/>
    </location>
</feature>
<evidence type="ECO:0000256" key="3">
    <source>
        <dbReference type="ARBA" id="ARBA00022448"/>
    </source>
</evidence>
<feature type="transmembrane region" description="Helical" evidence="8">
    <location>
        <begin position="43"/>
        <end position="64"/>
    </location>
</feature>
<dbReference type="InterPro" id="IPR004761">
    <property type="entry name" value="Spore_GerAB"/>
</dbReference>
<evidence type="ECO:0000313" key="9">
    <source>
        <dbReference type="EMBL" id="RKN80604.1"/>
    </source>
</evidence>
<evidence type="ECO:0000313" key="10">
    <source>
        <dbReference type="Proteomes" id="UP000282311"/>
    </source>
</evidence>
<dbReference type="EMBL" id="RBAH01000014">
    <property type="protein sequence ID" value="RKN80604.1"/>
    <property type="molecule type" value="Genomic_DNA"/>
</dbReference>
<evidence type="ECO:0000256" key="5">
    <source>
        <dbReference type="ARBA" id="ARBA00022692"/>
    </source>
</evidence>
<reference evidence="9 10" key="1">
    <citation type="journal article" date="2007" name="Int. J. Syst. Evol. Microbiol.">
        <title>Paenibacillus ginsengarvi sp. nov., isolated from soil from ginseng cultivation.</title>
        <authorList>
            <person name="Yoon M.H."/>
            <person name="Ten L.N."/>
            <person name="Im W.T."/>
        </authorList>
    </citation>
    <scope>NUCLEOTIDE SEQUENCE [LARGE SCALE GENOMIC DNA]</scope>
    <source>
        <strain evidence="9 10">KCTC 13059</strain>
    </source>
</reference>
<comment type="caution">
    <text evidence="9">The sequence shown here is derived from an EMBL/GenBank/DDBJ whole genome shotgun (WGS) entry which is preliminary data.</text>
</comment>
<dbReference type="PANTHER" id="PTHR34975:SF2">
    <property type="entry name" value="SPORE GERMINATION PROTEIN A2"/>
    <property type="match status" value="1"/>
</dbReference>
<feature type="transmembrane region" description="Helical" evidence="8">
    <location>
        <begin position="223"/>
        <end position="245"/>
    </location>
</feature>
<name>A0A3B0C808_9BACL</name>
<sequence length="368" mass="42060">MMPMHVKEKLNHFHIALLIYMIELDVAAFSIPRLVAENFGTNGWVMLIPISGVVVINVLLYRIVYRIGGGASIFELLEASVPKFMLVPFYVLLALFWICLGASIGKHFLLVFRLIAFQTTSPMLIFILFCFMVYALLTKTIYGICKANTIFFVLSVWMVALTAYFWEDWKLIRFTGFWFKGALDGGALQNWTEVYSVFIGYELCAFLFPFVDGKSKLFRAVMIGHLSFAGVMLLTTWVCFGFFSFEQLKGLQYPLISSLEYIELPFVNRVENLVFTFFLFSNLISAVMFCFAALLTLRRIFPGAREKVLEASITLMVYGVGWGPQLLRQSIQLLRYMFKIEMALAFALPVILIPLAMRYRKKGGEAKP</sequence>
<evidence type="ECO:0000256" key="7">
    <source>
        <dbReference type="ARBA" id="ARBA00023136"/>
    </source>
</evidence>
<gene>
    <name evidence="9" type="ORF">D7M11_19165</name>
</gene>
<keyword evidence="5 8" id="KW-0812">Transmembrane</keyword>
<dbReference type="PANTHER" id="PTHR34975">
    <property type="entry name" value="SPORE GERMINATION PROTEIN A2"/>
    <property type="match status" value="1"/>
</dbReference>
<protein>
    <submittedName>
        <fullName evidence="9">Spore gernimation protein</fullName>
    </submittedName>
</protein>
<evidence type="ECO:0000256" key="6">
    <source>
        <dbReference type="ARBA" id="ARBA00022989"/>
    </source>
</evidence>
<dbReference type="AlphaFoldDB" id="A0A3B0C808"/>
<keyword evidence="6 8" id="KW-1133">Transmembrane helix</keyword>
<keyword evidence="3" id="KW-0813">Transport</keyword>
<dbReference type="Pfam" id="PF03845">
    <property type="entry name" value="Spore_permease"/>
    <property type="match status" value="1"/>
</dbReference>
<keyword evidence="7 8" id="KW-0472">Membrane</keyword>
<feature type="transmembrane region" description="Helical" evidence="8">
    <location>
        <begin position="84"/>
        <end position="104"/>
    </location>
</feature>
<dbReference type="Proteomes" id="UP000282311">
    <property type="component" value="Unassembled WGS sequence"/>
</dbReference>
<organism evidence="9 10">
    <name type="scientific">Paenibacillus ginsengarvi</name>
    <dbReference type="NCBI Taxonomy" id="400777"/>
    <lineage>
        <taxon>Bacteria</taxon>
        <taxon>Bacillati</taxon>
        <taxon>Bacillota</taxon>
        <taxon>Bacilli</taxon>
        <taxon>Bacillales</taxon>
        <taxon>Paenibacillaceae</taxon>
        <taxon>Paenibacillus</taxon>
    </lineage>
</organism>
<evidence type="ECO:0000256" key="4">
    <source>
        <dbReference type="ARBA" id="ARBA00022544"/>
    </source>
</evidence>
<dbReference type="GO" id="GO:0009847">
    <property type="term" value="P:spore germination"/>
    <property type="evidence" value="ECO:0007669"/>
    <property type="project" value="InterPro"/>
</dbReference>
<feature type="transmembrane region" description="Helical" evidence="8">
    <location>
        <begin position="194"/>
        <end position="211"/>
    </location>
</feature>
<accession>A0A3B0C808</accession>
<feature type="transmembrane region" description="Helical" evidence="8">
    <location>
        <begin position="308"/>
        <end position="324"/>
    </location>
</feature>
<comment type="subcellular location">
    <subcellularLocation>
        <location evidence="1">Membrane</location>
        <topology evidence="1">Multi-pass membrane protein</topology>
    </subcellularLocation>
</comment>
<feature type="transmembrane region" description="Helical" evidence="8">
    <location>
        <begin position="273"/>
        <end position="296"/>
    </location>
</feature>